<keyword evidence="3 5" id="KW-1133">Transmembrane helix</keyword>
<feature type="domain" description="TonB C-terminal" evidence="6">
    <location>
        <begin position="304"/>
        <end position="396"/>
    </location>
</feature>
<comment type="subcellular location">
    <subcellularLocation>
        <location evidence="5">Cell inner membrane</location>
        <topology evidence="5">Single-pass membrane protein</topology>
        <orientation evidence="5">Periplasmic side</orientation>
    </subcellularLocation>
    <subcellularLocation>
        <location evidence="1">Membrane</location>
        <topology evidence="1">Single-pass membrane protein</topology>
    </subcellularLocation>
</comment>
<dbReference type="PANTHER" id="PTHR34978">
    <property type="entry name" value="POSSIBLE SENSOR-TRANSDUCER PROTEIN BLAR"/>
    <property type="match status" value="1"/>
</dbReference>
<feature type="transmembrane region" description="Helical" evidence="5">
    <location>
        <begin position="37"/>
        <end position="55"/>
    </location>
</feature>
<comment type="caution">
    <text evidence="7">The sequence shown here is derived from an EMBL/GenBank/DDBJ whole genome shotgun (WGS) entry which is preliminary data.</text>
</comment>
<dbReference type="Pfam" id="PF03544">
    <property type="entry name" value="TonB_C"/>
    <property type="match status" value="1"/>
</dbReference>
<dbReference type="STRING" id="23.BEL05_05920"/>
<dbReference type="AlphaFoldDB" id="A0A1E5IUY5"/>
<dbReference type="PROSITE" id="PS52015">
    <property type="entry name" value="TONB_CTD"/>
    <property type="match status" value="1"/>
</dbReference>
<dbReference type="GO" id="GO:0031992">
    <property type="term" value="F:energy transducer activity"/>
    <property type="evidence" value="ECO:0007669"/>
    <property type="project" value="InterPro"/>
</dbReference>
<dbReference type="InterPro" id="IPR008756">
    <property type="entry name" value="Peptidase_M56"/>
</dbReference>
<feature type="transmembrane region" description="Helical" evidence="5">
    <location>
        <begin position="186"/>
        <end position="205"/>
    </location>
</feature>
<dbReference type="Gene3D" id="3.30.2420.10">
    <property type="entry name" value="TonB"/>
    <property type="match status" value="1"/>
</dbReference>
<dbReference type="GO" id="GO:0055085">
    <property type="term" value="P:transmembrane transport"/>
    <property type="evidence" value="ECO:0007669"/>
    <property type="project" value="InterPro"/>
</dbReference>
<keyword evidence="2 5" id="KW-0812">Transmembrane</keyword>
<dbReference type="GO" id="GO:0015891">
    <property type="term" value="P:siderophore transport"/>
    <property type="evidence" value="ECO:0007669"/>
    <property type="project" value="InterPro"/>
</dbReference>
<dbReference type="Pfam" id="PF05569">
    <property type="entry name" value="Peptidase_M56"/>
    <property type="match status" value="1"/>
</dbReference>
<feature type="transmembrane region" description="Helical" evidence="5">
    <location>
        <begin position="89"/>
        <end position="109"/>
    </location>
</feature>
<keyword evidence="5" id="KW-0813">Transport</keyword>
<reference evidence="7 8" key="1">
    <citation type="submission" date="2016-07" db="EMBL/GenBank/DDBJ databases">
        <title>Whole-genome of two Shewanella species isolated from a digestive organ of sea cucumber Apostichopus japonicus Selenka 1867.</title>
        <authorList>
            <person name="Hong H.-H."/>
            <person name="Choi H."/>
            <person name="Cheon S."/>
            <person name="Oh J.-S."/>
            <person name="Lee H.-G."/>
            <person name="Park C."/>
        </authorList>
    </citation>
    <scope>NUCLEOTIDE SEQUENCE [LARGE SCALE GENOMIC DNA]</scope>
    <source>
        <strain evidence="7 8">CSB03KR</strain>
    </source>
</reference>
<dbReference type="GO" id="GO:0015031">
    <property type="term" value="P:protein transport"/>
    <property type="evidence" value="ECO:0007669"/>
    <property type="project" value="UniProtKB-UniRule"/>
</dbReference>
<dbReference type="InterPro" id="IPR006260">
    <property type="entry name" value="TonB/TolA_C"/>
</dbReference>
<dbReference type="CDD" id="cd07341">
    <property type="entry name" value="M56_BlaR1_MecR1_like"/>
    <property type="match status" value="1"/>
</dbReference>
<evidence type="ECO:0000256" key="5">
    <source>
        <dbReference type="RuleBase" id="RU362123"/>
    </source>
</evidence>
<dbReference type="RefSeq" id="WP_069670852.1">
    <property type="nucleotide sequence ID" value="NZ_MCBT01000022.1"/>
</dbReference>
<evidence type="ECO:0000313" key="7">
    <source>
        <dbReference type="EMBL" id="OEG74379.1"/>
    </source>
</evidence>
<comment type="caution">
    <text evidence="5">Lacks conserved residue(s) required for the propagation of feature annotation.</text>
</comment>
<dbReference type="InterPro" id="IPR003538">
    <property type="entry name" value="TonB"/>
</dbReference>
<feature type="transmembrane region" description="Helical" evidence="5">
    <location>
        <begin position="273"/>
        <end position="290"/>
    </location>
</feature>
<dbReference type="InterPro" id="IPR037682">
    <property type="entry name" value="TonB_C"/>
</dbReference>
<dbReference type="GO" id="GO:0030288">
    <property type="term" value="C:outer membrane-bounded periplasmic space"/>
    <property type="evidence" value="ECO:0007669"/>
    <property type="project" value="InterPro"/>
</dbReference>
<keyword evidence="5" id="KW-0997">Cell inner membrane</keyword>
<dbReference type="SUPFAM" id="SSF74653">
    <property type="entry name" value="TolA/TonB C-terminal domain"/>
    <property type="match status" value="1"/>
</dbReference>
<dbReference type="NCBIfam" id="TIGR01352">
    <property type="entry name" value="tonB_Cterm"/>
    <property type="match status" value="1"/>
</dbReference>
<evidence type="ECO:0000256" key="3">
    <source>
        <dbReference type="ARBA" id="ARBA00022989"/>
    </source>
</evidence>
<dbReference type="InterPro" id="IPR052173">
    <property type="entry name" value="Beta-lactam_resp_regulator"/>
</dbReference>
<evidence type="ECO:0000256" key="4">
    <source>
        <dbReference type="ARBA" id="ARBA00023136"/>
    </source>
</evidence>
<comment type="similarity">
    <text evidence="5">Belongs to the TonB family.</text>
</comment>
<keyword evidence="5" id="KW-0653">Protein transport</keyword>
<accession>A0A1E5IUY5</accession>
<dbReference type="PRINTS" id="PR01374">
    <property type="entry name" value="TONBPROTEIN"/>
</dbReference>
<name>A0A1E5IUY5_SHECO</name>
<sequence>MLSYLLELALLPSLLCAIFLLSHSVLLNRIGAHNTYAMWIGIPLLLLGSVLGKHIPQLISAEPLAVLQHYKVIASDAIGQTSTLLSSEILVTIWGLGSAALISLLFSQATSLRRLVANSHIIALPDVEASIRVKTHIDIHSPMLVGLINPVILVPHSFKQLQPAQQQAIVDHEQFHHRRYDILANLLAYLLVTLFWFNPLSWLAYRRFRDDQELACDAQVTQTMTTPEKIAYSQTLLAYSQQAQMGMLHTHYGNKTILKERIMQMKKQHGKSTLAILGLTMALGLSGALINQTANAGDKHTLAQQKDSVHPVMRIEPRYPIKAAQDGVEGYVQLQFDISKKGKVSKVSVIKSSPTGVFDAEAIKALEQWTYKPSAKGMQDAQVQLDFMLAPPKAEIERVMVTAEK</sequence>
<comment type="function">
    <text evidence="5">Interacts with outer membrane receptor proteins that carry out high-affinity binding and energy dependent uptake into the periplasmic space of specific substrates. It could act to transduce energy from the cytoplasmic membrane to specific energy-requiring processes in the outer membrane, resulting in the release into the periplasm of ligands bound by these outer membrane proteins.</text>
</comment>
<evidence type="ECO:0000256" key="2">
    <source>
        <dbReference type="ARBA" id="ARBA00022692"/>
    </source>
</evidence>
<dbReference type="GO" id="GO:0005886">
    <property type="term" value="C:plasma membrane"/>
    <property type="evidence" value="ECO:0007669"/>
    <property type="project" value="UniProtKB-SubCell"/>
</dbReference>
<keyword evidence="5" id="KW-1003">Cell membrane</keyword>
<proteinExistence type="inferred from homology"/>
<protein>
    <recommendedName>
        <fullName evidence="5">Protein TonB</fullName>
    </recommendedName>
</protein>
<dbReference type="EMBL" id="MCBT01000022">
    <property type="protein sequence ID" value="OEG74379.1"/>
    <property type="molecule type" value="Genomic_DNA"/>
</dbReference>
<dbReference type="OrthoDB" id="1628901at2"/>
<evidence type="ECO:0000259" key="6">
    <source>
        <dbReference type="PROSITE" id="PS52015"/>
    </source>
</evidence>
<organism evidence="7 8">
    <name type="scientific">Shewanella colwelliana</name>
    <name type="common">Alteromonas colwelliana</name>
    <dbReference type="NCBI Taxonomy" id="23"/>
    <lineage>
        <taxon>Bacteria</taxon>
        <taxon>Pseudomonadati</taxon>
        <taxon>Pseudomonadota</taxon>
        <taxon>Gammaproteobacteria</taxon>
        <taxon>Alteromonadales</taxon>
        <taxon>Shewanellaceae</taxon>
        <taxon>Shewanella</taxon>
    </lineage>
</organism>
<dbReference type="PANTHER" id="PTHR34978:SF3">
    <property type="entry name" value="SLR0241 PROTEIN"/>
    <property type="match status" value="1"/>
</dbReference>
<gene>
    <name evidence="7" type="ORF">BEL05_05920</name>
</gene>
<evidence type="ECO:0000256" key="1">
    <source>
        <dbReference type="ARBA" id="ARBA00004167"/>
    </source>
</evidence>
<evidence type="ECO:0000313" key="8">
    <source>
        <dbReference type="Proteomes" id="UP000095230"/>
    </source>
</evidence>
<keyword evidence="5" id="KW-0735">Signal-anchor</keyword>
<dbReference type="Proteomes" id="UP000095230">
    <property type="component" value="Unassembled WGS sequence"/>
</dbReference>
<keyword evidence="4 5" id="KW-0472">Membrane</keyword>